<evidence type="ECO:0000256" key="2">
    <source>
        <dbReference type="ARBA" id="ARBA00023002"/>
    </source>
</evidence>
<keyword evidence="2" id="KW-0560">Oxidoreductase</keyword>
<dbReference type="Pfam" id="PF07731">
    <property type="entry name" value="Cu-oxidase_2"/>
    <property type="match status" value="1"/>
</dbReference>
<protein>
    <submittedName>
        <fullName evidence="4">Multicopper oxidase domain-containing protein</fullName>
    </submittedName>
</protein>
<dbReference type="PROSITE" id="PS00079">
    <property type="entry name" value="MULTICOPPER_OXIDASE1"/>
    <property type="match status" value="1"/>
</dbReference>
<sequence length="356" mass="39698">MHAHLHGSTAPQVQNGMAGALILIGDIDRTLSGQYGISLEKDNDKIMILLQMEMTDVPLCETSDKGQVIVTSVNGQCLPKISGEAGDIQRWRFIHAGISATLNLAVVYEGGKKKLHEFARDGITMNGTQVQENIVLQPGYRSDVLFQFPECQSYPCEMFLIDEETSAASSFLGESEPDSYVAKIVIENKAATAMTMPKASVFTNPYPFICEPQNFQECSEKLAVKKVWFANEPKDPNDDSQGTYKTVNGGVYPDTPVMDLTLNDKNTWKLWVGDKQEVNGASHPFHIHVNPFQVVDENGFSYWKDTLLVNGTDNYGEENAITVVSRYENFDGEFVLHCHNLDHEDDGMMMKVRINN</sequence>
<dbReference type="PANTHER" id="PTHR11709:SF518">
    <property type="entry name" value="MULTICOPPER OXIDASE"/>
    <property type="match status" value="1"/>
</dbReference>
<dbReference type="InterPro" id="IPR033138">
    <property type="entry name" value="Cu_oxidase_CS"/>
</dbReference>
<evidence type="ECO:0000313" key="4">
    <source>
        <dbReference type="EMBL" id="WDE01839.1"/>
    </source>
</evidence>
<dbReference type="InterPro" id="IPR045087">
    <property type="entry name" value="Cu-oxidase_fam"/>
</dbReference>
<dbReference type="InterPro" id="IPR002355">
    <property type="entry name" value="Cu_oxidase_Cu_BS"/>
</dbReference>
<dbReference type="Gene3D" id="2.60.40.420">
    <property type="entry name" value="Cupredoxins - blue copper proteins"/>
    <property type="match status" value="2"/>
</dbReference>
<gene>
    <name evidence="4" type="ORF">SG35_010215</name>
</gene>
<dbReference type="Proteomes" id="UP000032568">
    <property type="component" value="Chromosome"/>
</dbReference>
<reference evidence="4 5" key="2">
    <citation type="journal article" date="2022" name="Mar. Drugs">
        <title>Bioassay-Guided Fractionation Leads to the Detection of Cholic Acid Generated by the Rare Thalassomonas sp.</title>
        <authorList>
            <person name="Pheiffer F."/>
            <person name="Schneider Y.K."/>
            <person name="Hansen E.H."/>
            <person name="Andersen J.H."/>
            <person name="Isaksson J."/>
            <person name="Busche T."/>
            <person name="R C."/>
            <person name="Kalinowski J."/>
            <person name="Zyl L.V."/>
            <person name="Trindade M."/>
        </authorList>
    </citation>
    <scope>NUCLEOTIDE SEQUENCE [LARGE SCALE GENOMIC DNA]</scope>
    <source>
        <strain evidence="4 5">A5K-106</strain>
    </source>
</reference>
<dbReference type="PANTHER" id="PTHR11709">
    <property type="entry name" value="MULTI-COPPER OXIDASE"/>
    <property type="match status" value="1"/>
</dbReference>
<accession>A0AAE9YWW6</accession>
<organism evidence="4 5">
    <name type="scientific">Thalassomonas actiniarum</name>
    <dbReference type="NCBI Taxonomy" id="485447"/>
    <lineage>
        <taxon>Bacteria</taxon>
        <taxon>Pseudomonadati</taxon>
        <taxon>Pseudomonadota</taxon>
        <taxon>Gammaproteobacteria</taxon>
        <taxon>Alteromonadales</taxon>
        <taxon>Colwelliaceae</taxon>
        <taxon>Thalassomonas</taxon>
    </lineage>
</organism>
<proteinExistence type="predicted"/>
<dbReference type="SUPFAM" id="SSF49503">
    <property type="entry name" value="Cupredoxins"/>
    <property type="match status" value="2"/>
</dbReference>
<dbReference type="InterPro" id="IPR011706">
    <property type="entry name" value="Cu-oxidase_C"/>
</dbReference>
<evidence type="ECO:0000259" key="3">
    <source>
        <dbReference type="Pfam" id="PF07731"/>
    </source>
</evidence>
<dbReference type="EMBL" id="CP059735">
    <property type="protein sequence ID" value="WDE01839.1"/>
    <property type="molecule type" value="Genomic_DNA"/>
</dbReference>
<reference evidence="4 5" key="1">
    <citation type="journal article" date="2015" name="Genome Announc.">
        <title>Draft Genome Sequences of Marine Isolates of Thalassomonas viridans and Thalassomonas actiniarum.</title>
        <authorList>
            <person name="Olonade I."/>
            <person name="van Zyl L.J."/>
            <person name="Trindade M."/>
        </authorList>
    </citation>
    <scope>NUCLEOTIDE SEQUENCE [LARGE SCALE GENOMIC DNA]</scope>
    <source>
        <strain evidence="4 5">A5K-106</strain>
    </source>
</reference>
<dbReference type="KEGG" id="tact:SG35_010215"/>
<name>A0AAE9YWW6_9GAMM</name>
<dbReference type="InterPro" id="IPR008972">
    <property type="entry name" value="Cupredoxin"/>
</dbReference>
<keyword evidence="1" id="KW-0479">Metal-binding</keyword>
<dbReference type="AlphaFoldDB" id="A0AAE9YWW6"/>
<evidence type="ECO:0000313" key="5">
    <source>
        <dbReference type="Proteomes" id="UP000032568"/>
    </source>
</evidence>
<dbReference type="PROSITE" id="PS00080">
    <property type="entry name" value="MULTICOPPER_OXIDASE2"/>
    <property type="match status" value="1"/>
</dbReference>
<dbReference type="GO" id="GO:0005507">
    <property type="term" value="F:copper ion binding"/>
    <property type="evidence" value="ECO:0007669"/>
    <property type="project" value="InterPro"/>
</dbReference>
<dbReference type="GO" id="GO:0016491">
    <property type="term" value="F:oxidoreductase activity"/>
    <property type="evidence" value="ECO:0007669"/>
    <property type="project" value="UniProtKB-KW"/>
</dbReference>
<evidence type="ECO:0000256" key="1">
    <source>
        <dbReference type="ARBA" id="ARBA00022723"/>
    </source>
</evidence>
<feature type="domain" description="Plastocyanin-like" evidence="3">
    <location>
        <begin position="244"/>
        <end position="355"/>
    </location>
</feature>
<keyword evidence="5" id="KW-1185">Reference proteome</keyword>